<evidence type="ECO:0000256" key="3">
    <source>
        <dbReference type="ARBA" id="ARBA00022692"/>
    </source>
</evidence>
<evidence type="ECO:0000256" key="2">
    <source>
        <dbReference type="ARBA" id="ARBA00006574"/>
    </source>
</evidence>
<feature type="transmembrane region" description="Helical" evidence="9">
    <location>
        <begin position="273"/>
        <end position="291"/>
    </location>
</feature>
<protein>
    <recommendedName>
        <fullName evidence="8">MLO-like protein</fullName>
    </recommendedName>
</protein>
<dbReference type="GO" id="GO:0005516">
    <property type="term" value="F:calmodulin binding"/>
    <property type="evidence" value="ECO:0007669"/>
    <property type="project" value="UniProtKB-KW"/>
</dbReference>
<feature type="transmembrane region" description="Helical" evidence="9">
    <location>
        <begin position="61"/>
        <end position="79"/>
    </location>
</feature>
<dbReference type="GO" id="GO:0006952">
    <property type="term" value="P:defense response"/>
    <property type="evidence" value="ECO:0007669"/>
    <property type="project" value="UniProtKB-KW"/>
</dbReference>
<dbReference type="GO" id="GO:0016020">
    <property type="term" value="C:membrane"/>
    <property type="evidence" value="ECO:0007669"/>
    <property type="project" value="UniProtKB-SubCell"/>
</dbReference>
<keyword evidence="7 8" id="KW-0568">Pathogenesis-related protein</keyword>
<dbReference type="Proteomes" id="UP001634007">
    <property type="component" value="Unassembled WGS sequence"/>
</dbReference>
<organism evidence="10 11">
    <name type="scientific">Eucalyptus globulus</name>
    <name type="common">Tasmanian blue gum</name>
    <dbReference type="NCBI Taxonomy" id="34317"/>
    <lineage>
        <taxon>Eukaryota</taxon>
        <taxon>Viridiplantae</taxon>
        <taxon>Streptophyta</taxon>
        <taxon>Embryophyta</taxon>
        <taxon>Tracheophyta</taxon>
        <taxon>Spermatophyta</taxon>
        <taxon>Magnoliopsida</taxon>
        <taxon>eudicotyledons</taxon>
        <taxon>Gunneridae</taxon>
        <taxon>Pentapetalae</taxon>
        <taxon>rosids</taxon>
        <taxon>malvids</taxon>
        <taxon>Myrtales</taxon>
        <taxon>Myrtaceae</taxon>
        <taxon>Myrtoideae</taxon>
        <taxon>Eucalypteae</taxon>
        <taxon>Eucalyptus</taxon>
    </lineage>
</organism>
<evidence type="ECO:0000256" key="5">
    <source>
        <dbReference type="ARBA" id="ARBA00022989"/>
    </source>
</evidence>
<keyword evidence="6 8" id="KW-0472">Membrane</keyword>
<comment type="caution">
    <text evidence="10">The sequence shown here is derived from an EMBL/GenBank/DDBJ whole genome shotgun (WGS) entry which is preliminary data.</text>
</comment>
<accession>A0ABD3J7B3</accession>
<evidence type="ECO:0000256" key="4">
    <source>
        <dbReference type="ARBA" id="ARBA00022821"/>
    </source>
</evidence>
<keyword evidence="11" id="KW-1185">Reference proteome</keyword>
<comment type="similarity">
    <text evidence="2 8">Belongs to the MLO family.</text>
</comment>
<comment type="domain">
    <text evidence="8">The C-terminus contains a calmodulin-binding domain, which binds calmodulin in a calcium-dependent fashion.</text>
</comment>
<keyword evidence="3 8" id="KW-0812">Transmembrane</keyword>
<dbReference type="PANTHER" id="PTHR31942:SF62">
    <property type="entry name" value="MLO-LIKE PROTEIN"/>
    <property type="match status" value="1"/>
</dbReference>
<evidence type="ECO:0000313" key="11">
    <source>
        <dbReference type="Proteomes" id="UP001634007"/>
    </source>
</evidence>
<proteinExistence type="inferred from homology"/>
<reference evidence="10 11" key="1">
    <citation type="submission" date="2024-11" db="EMBL/GenBank/DDBJ databases">
        <title>Chromosome-level genome assembly of Eucalyptus globulus Labill. provides insights into its genome evolution.</title>
        <authorList>
            <person name="Li X."/>
        </authorList>
    </citation>
    <scope>NUCLEOTIDE SEQUENCE [LARGE SCALE GENOMIC DNA]</scope>
    <source>
        <strain evidence="10">CL2024</strain>
        <tissue evidence="10">Fresh tender leaves</tissue>
    </source>
</reference>
<keyword evidence="5 8" id="KW-1133">Transmembrane helix</keyword>
<gene>
    <name evidence="8" type="primary">MLO</name>
    <name evidence="10" type="ORF">ACJRO7_035829</name>
</gene>
<evidence type="ECO:0000256" key="6">
    <source>
        <dbReference type="ARBA" id="ARBA00023136"/>
    </source>
</evidence>
<evidence type="ECO:0000256" key="1">
    <source>
        <dbReference type="ARBA" id="ARBA00004141"/>
    </source>
</evidence>
<dbReference type="AlphaFoldDB" id="A0ABD3J7B3"/>
<feature type="transmembrane region" description="Helical" evidence="9">
    <location>
        <begin position="12"/>
        <end position="31"/>
    </location>
</feature>
<comment type="subcellular location">
    <subcellularLocation>
        <location evidence="1 8">Membrane</location>
        <topology evidence="1 8">Multi-pass membrane protein</topology>
    </subcellularLocation>
</comment>
<feature type="transmembrane region" description="Helical" evidence="9">
    <location>
        <begin position="353"/>
        <end position="377"/>
    </location>
</feature>
<keyword evidence="8" id="KW-0112">Calmodulin-binding</keyword>
<keyword evidence="4 8" id="KW-0611">Plant defense</keyword>
<name>A0ABD3J7B3_EUCGL</name>
<feature type="transmembrane region" description="Helical" evidence="9">
    <location>
        <begin position="297"/>
        <end position="314"/>
    </location>
</feature>
<dbReference type="Pfam" id="PF03094">
    <property type="entry name" value="Mlo"/>
    <property type="match status" value="1"/>
</dbReference>
<dbReference type="EMBL" id="JBJKBG010000009">
    <property type="protein sequence ID" value="KAL3723721.1"/>
    <property type="molecule type" value="Genomic_DNA"/>
</dbReference>
<sequence>MEEWGGPSLAETPTYAVAVVISVMVALGAFFQNSLEWSAKRLEQNKRKAQVAALEKIKDELMLFGFLSLLMGHWIVYFAKICVKSSTLSSRFHPCVRKNVIKAVENVVFPSLKKLNESGYSIEVIIGRQNHCPKGHEPFVSYESLEPLHRLLFALVIIHVSYSFAAIALAITKIYSWRTWEIHAKRMTIKEGSPSTMRMMRKSTFVFHHNLHPWSKDRVLVWLLCFGRQFWSSINREDYMALRLVFITTHKLPLSYDFHNFMVRSMEEEFRDIVGISVPFWIYAICCILLNIHGTNFYFWFSFLPAVLILLVGTKLQRVVAKSVVEIRDSCPARGHHHLNLRDELFWFGKPKLLLWLVHFITFQNAFEMATFIWSLWEIQGASCFMDDNRFLVTRLIFGIVSQFWCSFVTFPLYVLVTQMGSSSKQALISENTRRSLSMWKQRARRSCTSSSQSLLHETSATSTDCSLAKRARSSSFSGCSMEGGSSSGTNLPCHEAALSARGSHNTLEELMSGDVYHCIPSSDEYSGHDESDCERT</sequence>
<comment type="function">
    <text evidence="8">May be involved in modulation of pathogen defense and leaf cell death.</text>
</comment>
<feature type="transmembrane region" description="Helical" evidence="9">
    <location>
        <begin position="151"/>
        <end position="171"/>
    </location>
</feature>
<evidence type="ECO:0000256" key="7">
    <source>
        <dbReference type="ARBA" id="ARBA00023265"/>
    </source>
</evidence>
<evidence type="ECO:0000256" key="8">
    <source>
        <dbReference type="RuleBase" id="RU280816"/>
    </source>
</evidence>
<evidence type="ECO:0000256" key="9">
    <source>
        <dbReference type="SAM" id="Phobius"/>
    </source>
</evidence>
<dbReference type="InterPro" id="IPR004326">
    <property type="entry name" value="Mlo"/>
</dbReference>
<dbReference type="PANTHER" id="PTHR31942">
    <property type="entry name" value="MLO-LIKE PROTEIN 1"/>
    <property type="match status" value="1"/>
</dbReference>
<feature type="transmembrane region" description="Helical" evidence="9">
    <location>
        <begin position="397"/>
        <end position="417"/>
    </location>
</feature>
<evidence type="ECO:0000313" key="10">
    <source>
        <dbReference type="EMBL" id="KAL3723721.1"/>
    </source>
</evidence>